<dbReference type="EMBL" id="KB742643">
    <property type="protein sequence ID" value="EOB06059.1"/>
    <property type="molecule type" value="Genomic_DNA"/>
</dbReference>
<accession>R0LK36</accession>
<gene>
    <name evidence="1" type="ORF">Anapl_13314</name>
</gene>
<evidence type="ECO:0000313" key="1">
    <source>
        <dbReference type="EMBL" id="EOB06059.1"/>
    </source>
</evidence>
<dbReference type="Proteomes" id="UP000296049">
    <property type="component" value="Unassembled WGS sequence"/>
</dbReference>
<proteinExistence type="predicted"/>
<sequence length="81" mass="9609">MKRKQNYLVKKHDYYQRGMKDLFPETQIGAPIQLEKPNAMEKYDSSSIVRYPTATFQASDLEELKRKHYPLFPHPLCYKAS</sequence>
<reference evidence="2" key="1">
    <citation type="journal article" date="2013" name="Nat. Genet.">
        <title>The duck genome and transcriptome provide insight into an avian influenza virus reservoir species.</title>
        <authorList>
            <person name="Huang Y."/>
            <person name="Li Y."/>
            <person name="Burt D.W."/>
            <person name="Chen H."/>
            <person name="Zhang Y."/>
            <person name="Qian W."/>
            <person name="Kim H."/>
            <person name="Gan S."/>
            <person name="Zhao Y."/>
            <person name="Li J."/>
            <person name="Yi K."/>
            <person name="Feng H."/>
            <person name="Zhu P."/>
            <person name="Li B."/>
            <person name="Liu Q."/>
            <person name="Fairley S."/>
            <person name="Magor K.E."/>
            <person name="Du Z."/>
            <person name="Hu X."/>
            <person name="Goodman L."/>
            <person name="Tafer H."/>
            <person name="Vignal A."/>
            <person name="Lee T."/>
            <person name="Kim K.W."/>
            <person name="Sheng Z."/>
            <person name="An Y."/>
            <person name="Searle S."/>
            <person name="Herrero J."/>
            <person name="Groenen M.A."/>
            <person name="Crooijmans R.P."/>
            <person name="Faraut T."/>
            <person name="Cai Q."/>
            <person name="Webster R.G."/>
            <person name="Aldridge J.R."/>
            <person name="Warren W.C."/>
            <person name="Bartschat S."/>
            <person name="Kehr S."/>
            <person name="Marz M."/>
            <person name="Stadler P.F."/>
            <person name="Smith J."/>
            <person name="Kraus R.H."/>
            <person name="Zhao Y."/>
            <person name="Ren L."/>
            <person name="Fei J."/>
            <person name="Morisson M."/>
            <person name="Kaiser P."/>
            <person name="Griffin D.K."/>
            <person name="Rao M."/>
            <person name="Pitel F."/>
            <person name="Wang J."/>
            <person name="Li N."/>
        </authorList>
    </citation>
    <scope>NUCLEOTIDE SEQUENCE [LARGE SCALE GENOMIC DNA]</scope>
</reference>
<name>R0LK36_ANAPL</name>
<organism evidence="1 2">
    <name type="scientific">Anas platyrhynchos</name>
    <name type="common">Mallard</name>
    <name type="synonym">Anas boschas</name>
    <dbReference type="NCBI Taxonomy" id="8839"/>
    <lineage>
        <taxon>Eukaryota</taxon>
        <taxon>Metazoa</taxon>
        <taxon>Chordata</taxon>
        <taxon>Craniata</taxon>
        <taxon>Vertebrata</taxon>
        <taxon>Euteleostomi</taxon>
        <taxon>Archelosauria</taxon>
        <taxon>Archosauria</taxon>
        <taxon>Dinosauria</taxon>
        <taxon>Saurischia</taxon>
        <taxon>Theropoda</taxon>
        <taxon>Coelurosauria</taxon>
        <taxon>Aves</taxon>
        <taxon>Neognathae</taxon>
        <taxon>Galloanserae</taxon>
        <taxon>Anseriformes</taxon>
        <taxon>Anatidae</taxon>
        <taxon>Anatinae</taxon>
        <taxon>Anas</taxon>
    </lineage>
</organism>
<dbReference type="AlphaFoldDB" id="R0LK36"/>
<evidence type="ECO:0000313" key="2">
    <source>
        <dbReference type="Proteomes" id="UP000296049"/>
    </source>
</evidence>
<protein>
    <submittedName>
        <fullName evidence="1">Uncharacterized protein</fullName>
    </submittedName>
</protein>
<keyword evidence="2" id="KW-1185">Reference proteome</keyword>